<gene>
    <name evidence="1" type="ORF">GCM10011489_20100</name>
</gene>
<evidence type="ECO:0000313" key="2">
    <source>
        <dbReference type="Proteomes" id="UP000621454"/>
    </source>
</evidence>
<evidence type="ECO:0000313" key="1">
    <source>
        <dbReference type="EMBL" id="GGB31863.1"/>
    </source>
</evidence>
<protein>
    <submittedName>
        <fullName evidence="1">Uncharacterized protein</fullName>
    </submittedName>
</protein>
<dbReference type="Proteomes" id="UP000621454">
    <property type="component" value="Unassembled WGS sequence"/>
</dbReference>
<sequence>MSDAQTREQVIGPAAEIVAAAHLTVQLATLVYVSDNDQNRPPFAGKVEVTFAQPADAERYRADVVSAMRHLGWSSGAADGQKFHGTTLHRESLTAEVGPEVGENYAGSGNLTIYGDYRDSNDLGDRTPEDITAEVTARSTAN</sequence>
<dbReference type="EMBL" id="BMGC01000011">
    <property type="protein sequence ID" value="GGB31863.1"/>
    <property type="molecule type" value="Genomic_DNA"/>
</dbReference>
<organism evidence="1 2">
    <name type="scientific">Gordonia jinhuaensis</name>
    <dbReference type="NCBI Taxonomy" id="1517702"/>
    <lineage>
        <taxon>Bacteria</taxon>
        <taxon>Bacillati</taxon>
        <taxon>Actinomycetota</taxon>
        <taxon>Actinomycetes</taxon>
        <taxon>Mycobacteriales</taxon>
        <taxon>Gordoniaceae</taxon>
        <taxon>Gordonia</taxon>
    </lineage>
</organism>
<comment type="caution">
    <text evidence="1">The sequence shown here is derived from an EMBL/GenBank/DDBJ whole genome shotgun (WGS) entry which is preliminary data.</text>
</comment>
<reference evidence="1" key="1">
    <citation type="journal article" date="2014" name="Int. J. Syst. Evol. Microbiol.">
        <title>Complete genome sequence of Corynebacterium casei LMG S-19264T (=DSM 44701T), isolated from a smear-ripened cheese.</title>
        <authorList>
            <consortium name="US DOE Joint Genome Institute (JGI-PGF)"/>
            <person name="Walter F."/>
            <person name="Albersmeier A."/>
            <person name="Kalinowski J."/>
            <person name="Ruckert C."/>
        </authorList>
    </citation>
    <scope>NUCLEOTIDE SEQUENCE</scope>
    <source>
        <strain evidence="1">CGMCC 1.12827</strain>
    </source>
</reference>
<reference evidence="1" key="2">
    <citation type="submission" date="2020-09" db="EMBL/GenBank/DDBJ databases">
        <authorList>
            <person name="Sun Q."/>
            <person name="Zhou Y."/>
        </authorList>
    </citation>
    <scope>NUCLEOTIDE SEQUENCE</scope>
    <source>
        <strain evidence="1">CGMCC 1.12827</strain>
    </source>
</reference>
<accession>A0A916T4N1</accession>
<proteinExistence type="predicted"/>
<dbReference type="AlphaFoldDB" id="A0A916T4N1"/>
<dbReference type="RefSeq" id="WP_188586456.1">
    <property type="nucleotide sequence ID" value="NZ_BMGC01000011.1"/>
</dbReference>
<name>A0A916T4N1_9ACTN</name>
<keyword evidence="2" id="KW-1185">Reference proteome</keyword>